<evidence type="ECO:0000256" key="1">
    <source>
        <dbReference type="ARBA" id="ARBA00002339"/>
    </source>
</evidence>
<dbReference type="Gene3D" id="3.30.70.330">
    <property type="match status" value="1"/>
</dbReference>
<evidence type="ECO:0000256" key="3">
    <source>
        <dbReference type="ARBA" id="ARBA00022884"/>
    </source>
</evidence>
<dbReference type="InterPro" id="IPR035979">
    <property type="entry name" value="RBD_domain_sf"/>
</dbReference>
<comment type="caution">
    <text evidence="9">The sequence shown here is derived from an EMBL/GenBank/DDBJ whole genome shotgun (WGS) entry which is preliminary data.</text>
</comment>
<feature type="region of interest" description="Disordered" evidence="6">
    <location>
        <begin position="204"/>
        <end position="268"/>
    </location>
</feature>
<keyword evidence="4" id="KW-0539">Nucleus</keyword>
<feature type="compositionally biased region" description="Polar residues" evidence="6">
    <location>
        <begin position="563"/>
        <end position="573"/>
    </location>
</feature>
<evidence type="ECO:0000256" key="5">
    <source>
        <dbReference type="PROSITE-ProRule" id="PRU00332"/>
    </source>
</evidence>
<evidence type="ECO:0000313" key="10">
    <source>
        <dbReference type="Proteomes" id="UP000822688"/>
    </source>
</evidence>
<sequence>MAPSAAAPAAQHRSSGRSPFGAADVAVAVAPLPMVAAPPPAAAAAAAASSAANHHHHHHHHPRRAGAPLSAPSVVGPGAQGAPGSGTQGAGTPPMDVVHHQHHRRTSSTSSSALPVPPHQGGDGRKVQLLSRSLSGSRLNAGAPAFVPKGLQIAFSTSLPGPGQGLGFSPPALVQAPSSVIPVIIPPPVVVSPAVVVPAPSAPTQAGAKEASVPQAEEPVSESPPSIEKPSIEKGSAKEEADGGEVVAASGHGGEGEQGQGPAATVAAGGKPVVTEELKAKIVKQVEFYFSDTNLPTDNYLMKFVKKDPEGFVPIPVVASFRKIKNLVKNHGVVAAALRNSTQLVVSEDGKKVRRVQPLPDVDLEEVQSRTVVAENLPKDHSVESVEELFGKVGPVKMVRICSPEAANGANSTAAKHPKTDMLVSNKLHALVEYESVELAEKAVAELTDERNWRSGLRVRLLLRRQAFQSKHSYQQAPHQRARKPSMDGELAMDEEEGMPEKSGERGHERSGEEYGGPQHQADRGDDFMGGESGDAMGKKGRGRGRGGRTGGGRGRGLHHTHSGTPPQNSSLYLLSETIGKPPPGPRMPDGTRGFSTGRGKLLAVNTSVNTVA</sequence>
<dbReference type="InterPro" id="IPR036388">
    <property type="entry name" value="WH-like_DNA-bd_sf"/>
</dbReference>
<dbReference type="PANTHER" id="PTHR22792">
    <property type="entry name" value="LUPUS LA PROTEIN-RELATED"/>
    <property type="match status" value="1"/>
</dbReference>
<protein>
    <recommendedName>
        <fullName evidence="11">La-related protein 6B</fullName>
    </recommendedName>
</protein>
<feature type="compositionally biased region" description="Basic residues" evidence="6">
    <location>
        <begin position="53"/>
        <end position="64"/>
    </location>
</feature>
<dbReference type="GO" id="GO:1990904">
    <property type="term" value="C:ribonucleoprotein complex"/>
    <property type="evidence" value="ECO:0007669"/>
    <property type="project" value="InterPro"/>
</dbReference>
<evidence type="ECO:0000259" key="7">
    <source>
        <dbReference type="PROSITE" id="PS50102"/>
    </source>
</evidence>
<feature type="domain" description="HTH La-type RNA-binding" evidence="8">
    <location>
        <begin position="272"/>
        <end position="363"/>
    </location>
</feature>
<evidence type="ECO:0000256" key="2">
    <source>
        <dbReference type="ARBA" id="ARBA00004123"/>
    </source>
</evidence>
<keyword evidence="3 5" id="KW-0694">RNA-binding</keyword>
<dbReference type="GO" id="GO:0003729">
    <property type="term" value="F:mRNA binding"/>
    <property type="evidence" value="ECO:0007669"/>
    <property type="project" value="TreeGrafter"/>
</dbReference>
<evidence type="ECO:0000256" key="6">
    <source>
        <dbReference type="SAM" id="MobiDB-lite"/>
    </source>
</evidence>
<comment type="function">
    <text evidence="1">Transcriptional regulator.</text>
</comment>
<dbReference type="FunFam" id="1.10.10.10:FF:000158">
    <property type="entry name" value="La ribonucleoprotein domain family member 7"/>
    <property type="match status" value="1"/>
</dbReference>
<dbReference type="SMART" id="SM00715">
    <property type="entry name" value="LA"/>
    <property type="match status" value="1"/>
</dbReference>
<dbReference type="EMBL" id="CM026422">
    <property type="protein sequence ID" value="KAG0585892.1"/>
    <property type="molecule type" value="Genomic_DNA"/>
</dbReference>
<dbReference type="InterPro" id="IPR002344">
    <property type="entry name" value="Lupus_La"/>
</dbReference>
<dbReference type="PROSITE" id="PS50102">
    <property type="entry name" value="RRM"/>
    <property type="match status" value="1"/>
</dbReference>
<dbReference type="Gene3D" id="1.10.10.10">
    <property type="entry name" value="Winged helix-like DNA-binding domain superfamily/Winged helix DNA-binding domain"/>
    <property type="match status" value="1"/>
</dbReference>
<dbReference type="InterPro" id="IPR036390">
    <property type="entry name" value="WH_DNA-bd_sf"/>
</dbReference>
<evidence type="ECO:0000259" key="8">
    <source>
        <dbReference type="PROSITE" id="PS50961"/>
    </source>
</evidence>
<dbReference type="AlphaFoldDB" id="A0A8T0IRW6"/>
<dbReference type="Pfam" id="PF05383">
    <property type="entry name" value="La"/>
    <property type="match status" value="1"/>
</dbReference>
<dbReference type="SUPFAM" id="SSF54928">
    <property type="entry name" value="RNA-binding domain, RBD"/>
    <property type="match status" value="1"/>
</dbReference>
<dbReference type="GO" id="GO:0006396">
    <property type="term" value="P:RNA processing"/>
    <property type="evidence" value="ECO:0007669"/>
    <property type="project" value="InterPro"/>
</dbReference>
<feature type="region of interest" description="Disordered" evidence="6">
    <location>
        <begin position="46"/>
        <end position="126"/>
    </location>
</feature>
<gene>
    <name evidence="9" type="ORF">KC19_2G047500</name>
</gene>
<accession>A0A8T0IRW6</accession>
<feature type="compositionally biased region" description="Low complexity" evidence="6">
    <location>
        <begin position="212"/>
        <end position="229"/>
    </location>
</feature>
<evidence type="ECO:0008006" key="11">
    <source>
        <dbReference type="Google" id="ProtNLM"/>
    </source>
</evidence>
<dbReference type="CDD" id="cd12288">
    <property type="entry name" value="RRM_La_like_plant"/>
    <property type="match status" value="1"/>
</dbReference>
<dbReference type="PROSITE" id="PS50961">
    <property type="entry name" value="HTH_LA"/>
    <property type="match status" value="1"/>
</dbReference>
<feature type="region of interest" description="Disordered" evidence="6">
    <location>
        <begin position="470"/>
        <end position="613"/>
    </location>
</feature>
<comment type="subcellular location">
    <subcellularLocation>
        <location evidence="2">Nucleus</location>
    </subcellularLocation>
</comment>
<dbReference type="InterPro" id="IPR045180">
    <property type="entry name" value="La_dom_prot"/>
</dbReference>
<feature type="compositionally biased region" description="Basic and acidic residues" evidence="6">
    <location>
        <begin position="230"/>
        <end position="241"/>
    </location>
</feature>
<organism evidence="9 10">
    <name type="scientific">Ceratodon purpureus</name>
    <name type="common">Fire moss</name>
    <name type="synonym">Dicranum purpureum</name>
    <dbReference type="NCBI Taxonomy" id="3225"/>
    <lineage>
        <taxon>Eukaryota</taxon>
        <taxon>Viridiplantae</taxon>
        <taxon>Streptophyta</taxon>
        <taxon>Embryophyta</taxon>
        <taxon>Bryophyta</taxon>
        <taxon>Bryophytina</taxon>
        <taxon>Bryopsida</taxon>
        <taxon>Dicranidae</taxon>
        <taxon>Pseudoditrichales</taxon>
        <taxon>Ditrichaceae</taxon>
        <taxon>Ceratodon</taxon>
    </lineage>
</organism>
<proteinExistence type="predicted"/>
<feature type="domain" description="RRM" evidence="7">
    <location>
        <begin position="370"/>
        <end position="466"/>
    </location>
</feature>
<dbReference type="Proteomes" id="UP000822688">
    <property type="component" value="Chromosome 2"/>
</dbReference>
<dbReference type="InterPro" id="IPR012677">
    <property type="entry name" value="Nucleotide-bd_a/b_plait_sf"/>
</dbReference>
<dbReference type="SUPFAM" id="SSF46785">
    <property type="entry name" value="Winged helix' DNA-binding domain"/>
    <property type="match status" value="1"/>
</dbReference>
<dbReference type="CDD" id="cd08033">
    <property type="entry name" value="LARP_6"/>
    <property type="match status" value="1"/>
</dbReference>
<dbReference type="InterPro" id="IPR000504">
    <property type="entry name" value="RRM_dom"/>
</dbReference>
<dbReference type="InterPro" id="IPR006630">
    <property type="entry name" value="La_HTH"/>
</dbReference>
<dbReference type="GO" id="GO:0005634">
    <property type="term" value="C:nucleus"/>
    <property type="evidence" value="ECO:0007669"/>
    <property type="project" value="UniProtKB-SubCell"/>
</dbReference>
<dbReference type="InterPro" id="IPR034878">
    <property type="entry name" value="La-rel_plant_RRM"/>
</dbReference>
<evidence type="ECO:0000313" key="9">
    <source>
        <dbReference type="EMBL" id="KAG0585892.1"/>
    </source>
</evidence>
<dbReference type="PANTHER" id="PTHR22792:SF66">
    <property type="entry name" value="LA-RELATED PROTEIN 6B"/>
    <property type="match status" value="1"/>
</dbReference>
<feature type="compositionally biased region" description="Basic and acidic residues" evidence="6">
    <location>
        <begin position="499"/>
        <end position="513"/>
    </location>
</feature>
<feature type="compositionally biased region" description="Gly residues" evidence="6">
    <location>
        <begin position="78"/>
        <end position="89"/>
    </location>
</feature>
<dbReference type="PRINTS" id="PR00302">
    <property type="entry name" value="LUPUSLA"/>
</dbReference>
<keyword evidence="10" id="KW-1185">Reference proteome</keyword>
<name>A0A8T0IRW6_CERPU</name>
<evidence type="ECO:0000256" key="4">
    <source>
        <dbReference type="ARBA" id="ARBA00023242"/>
    </source>
</evidence>
<reference evidence="9" key="1">
    <citation type="submission" date="2020-06" db="EMBL/GenBank/DDBJ databases">
        <title>WGS assembly of Ceratodon purpureus strain R40.</title>
        <authorList>
            <person name="Carey S.B."/>
            <person name="Jenkins J."/>
            <person name="Shu S."/>
            <person name="Lovell J.T."/>
            <person name="Sreedasyam A."/>
            <person name="Maumus F."/>
            <person name="Tiley G.P."/>
            <person name="Fernandez-Pozo N."/>
            <person name="Barry K."/>
            <person name="Chen C."/>
            <person name="Wang M."/>
            <person name="Lipzen A."/>
            <person name="Daum C."/>
            <person name="Saski C.A."/>
            <person name="Payton A.C."/>
            <person name="Mcbreen J.C."/>
            <person name="Conrad R.E."/>
            <person name="Kollar L.M."/>
            <person name="Olsson S."/>
            <person name="Huttunen S."/>
            <person name="Landis J.B."/>
            <person name="Wickett N.J."/>
            <person name="Johnson M.G."/>
            <person name="Rensing S.A."/>
            <person name="Grimwood J."/>
            <person name="Schmutz J."/>
            <person name="Mcdaniel S.F."/>
        </authorList>
    </citation>
    <scope>NUCLEOTIDE SEQUENCE</scope>
    <source>
        <strain evidence="9">R40</strain>
    </source>
</reference>